<comment type="caution">
    <text evidence="2">The sequence shown here is derived from an EMBL/GenBank/DDBJ whole genome shotgun (WGS) entry which is preliminary data.</text>
</comment>
<gene>
    <name evidence="2" type="ORF">GCM10009579_66440</name>
</gene>
<evidence type="ECO:0000313" key="2">
    <source>
        <dbReference type="EMBL" id="GAA1291975.1"/>
    </source>
</evidence>
<feature type="transmembrane region" description="Helical" evidence="1">
    <location>
        <begin position="43"/>
        <end position="67"/>
    </location>
</feature>
<name>A0ABN1X9Q6_9ACTN</name>
<sequence length="159" mass="16815">MIRTMTPPAQSRCAQVLPHPFRHPATTATGPTRRQAHMRKTRTALTALTVFALSAAALTGTTTGAAATDSFSTSRAATAPCTVPDAFCATSGSGDQLVLHCGESALEPWSGVGYWDNRLPGGGIVKMFDYYGSVNHVAPADSGPTEINWSLVWALRTYC</sequence>
<accession>A0ABN1X9Q6</accession>
<keyword evidence="1" id="KW-0472">Membrane</keyword>
<keyword evidence="1" id="KW-0812">Transmembrane</keyword>
<reference evidence="2 3" key="1">
    <citation type="journal article" date="2019" name="Int. J. Syst. Evol. Microbiol.">
        <title>The Global Catalogue of Microorganisms (GCM) 10K type strain sequencing project: providing services to taxonomists for standard genome sequencing and annotation.</title>
        <authorList>
            <consortium name="The Broad Institute Genomics Platform"/>
            <consortium name="The Broad Institute Genome Sequencing Center for Infectious Disease"/>
            <person name="Wu L."/>
            <person name="Ma J."/>
        </authorList>
    </citation>
    <scope>NUCLEOTIDE SEQUENCE [LARGE SCALE GENOMIC DNA]</scope>
    <source>
        <strain evidence="2 3">JCM 11448</strain>
    </source>
</reference>
<evidence type="ECO:0000256" key="1">
    <source>
        <dbReference type="SAM" id="Phobius"/>
    </source>
</evidence>
<keyword evidence="1" id="KW-1133">Transmembrane helix</keyword>
<keyword evidence="3" id="KW-1185">Reference proteome</keyword>
<protein>
    <submittedName>
        <fullName evidence="2">Uncharacterized protein</fullName>
    </submittedName>
</protein>
<dbReference type="EMBL" id="BAAAIH010000049">
    <property type="protein sequence ID" value="GAA1291975.1"/>
    <property type="molecule type" value="Genomic_DNA"/>
</dbReference>
<proteinExistence type="predicted"/>
<organism evidence="2 3">
    <name type="scientific">Streptomyces javensis</name>
    <dbReference type="NCBI Taxonomy" id="114698"/>
    <lineage>
        <taxon>Bacteria</taxon>
        <taxon>Bacillati</taxon>
        <taxon>Actinomycetota</taxon>
        <taxon>Actinomycetes</taxon>
        <taxon>Kitasatosporales</taxon>
        <taxon>Streptomycetaceae</taxon>
        <taxon>Streptomyces</taxon>
        <taxon>Streptomyces violaceusniger group</taxon>
    </lineage>
</organism>
<dbReference type="Proteomes" id="UP001500282">
    <property type="component" value="Unassembled WGS sequence"/>
</dbReference>
<evidence type="ECO:0000313" key="3">
    <source>
        <dbReference type="Proteomes" id="UP001500282"/>
    </source>
</evidence>